<feature type="transmembrane region" description="Helical" evidence="7">
    <location>
        <begin position="57"/>
        <end position="73"/>
    </location>
</feature>
<keyword evidence="4 7" id="KW-0812">Transmembrane</keyword>
<name>A0ABU9XFB4_9BACI</name>
<feature type="transmembrane region" description="Helical" evidence="7">
    <location>
        <begin position="6"/>
        <end position="36"/>
    </location>
</feature>
<keyword evidence="3" id="KW-1003">Cell membrane</keyword>
<keyword evidence="8" id="KW-0560">Oxidoreductase</keyword>
<feature type="transmembrane region" description="Helical" evidence="7">
    <location>
        <begin position="236"/>
        <end position="257"/>
    </location>
</feature>
<feature type="transmembrane region" description="Helical" evidence="7">
    <location>
        <begin position="163"/>
        <end position="184"/>
    </location>
</feature>
<evidence type="ECO:0000256" key="2">
    <source>
        <dbReference type="ARBA" id="ARBA00007543"/>
    </source>
</evidence>
<sequence>MTDALIAITVLWGFVFIYAVMATMDFGAGFWSMIYLNREKTRATNIANRYLSPTWEVTNTFIVALVVAIYSLFPNATYTLGTILLVPGSIILLLLALRSAFLVFSNIATEYRKPLTYISGITGIIIPGILISVLPITHGHYIDYIDGTANLNLQKLFTSPNEYAFIGFAICSTLFLSSILLADYSKVSKEMDAYKAYLRDGMILGPITLLMAFFVMLTLKQEAQWIYDKMMEDLPLLLVSVGFFILGGLGLFLPSFFEKGVRGMPRITVIAVTIQYLVASYVYGKAHLPYILYPEITIHSAFTDPNSFRAVFTTYIVGFAILFPGFFYFWTIFMKDKRYLQESLDENGKNDKS</sequence>
<gene>
    <name evidence="8" type="ORF">ABC228_07095</name>
</gene>
<evidence type="ECO:0000256" key="3">
    <source>
        <dbReference type="ARBA" id="ARBA00022475"/>
    </source>
</evidence>
<organism evidence="8 9">
    <name type="scientific">Ornithinibacillus xuwenensis</name>
    <dbReference type="NCBI Taxonomy" id="3144668"/>
    <lineage>
        <taxon>Bacteria</taxon>
        <taxon>Bacillati</taxon>
        <taxon>Bacillota</taxon>
        <taxon>Bacilli</taxon>
        <taxon>Bacillales</taxon>
        <taxon>Bacillaceae</taxon>
        <taxon>Ornithinibacillus</taxon>
    </lineage>
</organism>
<reference evidence="8 9" key="1">
    <citation type="submission" date="2024-05" db="EMBL/GenBank/DDBJ databases">
        <authorList>
            <person name="Haq I."/>
            <person name="Ullah Z."/>
            <person name="Ahmad R."/>
            <person name="Li M."/>
            <person name="Tong Y."/>
        </authorList>
    </citation>
    <scope>NUCLEOTIDE SEQUENCE [LARGE SCALE GENOMIC DNA]</scope>
    <source>
        <strain evidence="8 9">16A2E</strain>
    </source>
</reference>
<accession>A0ABU9XFB4</accession>
<proteinExistence type="inferred from homology"/>
<comment type="caution">
    <text evidence="8">The sequence shown here is derived from an EMBL/GenBank/DDBJ whole genome shotgun (WGS) entry which is preliminary data.</text>
</comment>
<protein>
    <submittedName>
        <fullName evidence="8">Cytochrome d ubiquinol oxidase subunit II</fullName>
        <ecNumber evidence="8">1.10.3.-</ecNumber>
    </submittedName>
</protein>
<feature type="transmembrane region" description="Helical" evidence="7">
    <location>
        <begin position="115"/>
        <end position="136"/>
    </location>
</feature>
<comment type="similarity">
    <text evidence="2">Belongs to the cytochrome ubiquinol oxidase subunit 2 family.</text>
</comment>
<dbReference type="Proteomes" id="UP001444625">
    <property type="component" value="Unassembled WGS sequence"/>
</dbReference>
<feature type="transmembrane region" description="Helical" evidence="7">
    <location>
        <begin position="79"/>
        <end position="103"/>
    </location>
</feature>
<dbReference type="EMBL" id="JBDIML010000002">
    <property type="protein sequence ID" value="MEN2766946.1"/>
    <property type="molecule type" value="Genomic_DNA"/>
</dbReference>
<keyword evidence="5 7" id="KW-1133">Transmembrane helix</keyword>
<feature type="transmembrane region" description="Helical" evidence="7">
    <location>
        <begin position="196"/>
        <end position="216"/>
    </location>
</feature>
<evidence type="ECO:0000313" key="9">
    <source>
        <dbReference type="Proteomes" id="UP001444625"/>
    </source>
</evidence>
<keyword evidence="9" id="KW-1185">Reference proteome</keyword>
<comment type="subcellular location">
    <subcellularLocation>
        <location evidence="1">Cell membrane</location>
        <topology evidence="1">Multi-pass membrane protein</topology>
    </subcellularLocation>
</comment>
<evidence type="ECO:0000313" key="8">
    <source>
        <dbReference type="EMBL" id="MEN2766946.1"/>
    </source>
</evidence>
<feature type="transmembrane region" description="Helical" evidence="7">
    <location>
        <begin position="312"/>
        <end position="333"/>
    </location>
</feature>
<dbReference type="GO" id="GO:0016491">
    <property type="term" value="F:oxidoreductase activity"/>
    <property type="evidence" value="ECO:0007669"/>
    <property type="project" value="UniProtKB-KW"/>
</dbReference>
<evidence type="ECO:0000256" key="5">
    <source>
        <dbReference type="ARBA" id="ARBA00022989"/>
    </source>
</evidence>
<evidence type="ECO:0000256" key="7">
    <source>
        <dbReference type="SAM" id="Phobius"/>
    </source>
</evidence>
<evidence type="ECO:0000256" key="6">
    <source>
        <dbReference type="ARBA" id="ARBA00023136"/>
    </source>
</evidence>
<dbReference type="EC" id="1.10.3.-" evidence="8"/>
<keyword evidence="6 7" id="KW-0472">Membrane</keyword>
<dbReference type="InterPro" id="IPR003317">
    <property type="entry name" value="Cyt-d_oxidase_su2"/>
</dbReference>
<feature type="transmembrane region" description="Helical" evidence="7">
    <location>
        <begin position="269"/>
        <end position="292"/>
    </location>
</feature>
<dbReference type="Pfam" id="PF02322">
    <property type="entry name" value="Cyt_bd_oxida_II"/>
    <property type="match status" value="1"/>
</dbReference>
<evidence type="ECO:0000256" key="4">
    <source>
        <dbReference type="ARBA" id="ARBA00022692"/>
    </source>
</evidence>
<evidence type="ECO:0000256" key="1">
    <source>
        <dbReference type="ARBA" id="ARBA00004651"/>
    </source>
</evidence>
<dbReference type="RefSeq" id="WP_345824409.1">
    <property type="nucleotide sequence ID" value="NZ_JBDIML010000002.1"/>
</dbReference>